<protein>
    <submittedName>
        <fullName evidence="1">Uncharacterized protein</fullName>
    </submittedName>
</protein>
<accession>A0A6M3MCT4</accession>
<organism evidence="1">
    <name type="scientific">viral metagenome</name>
    <dbReference type="NCBI Taxonomy" id="1070528"/>
    <lineage>
        <taxon>unclassified sequences</taxon>
        <taxon>metagenomes</taxon>
        <taxon>organismal metagenomes</taxon>
    </lineage>
</organism>
<gene>
    <name evidence="1" type="ORF">MM171B00952_0004</name>
</gene>
<dbReference type="AlphaFoldDB" id="A0A6M3MCT4"/>
<evidence type="ECO:0000313" key="1">
    <source>
        <dbReference type="EMBL" id="QJB03009.1"/>
    </source>
</evidence>
<dbReference type="EMBL" id="MT143820">
    <property type="protein sequence ID" value="QJB03009.1"/>
    <property type="molecule type" value="Genomic_DNA"/>
</dbReference>
<sequence length="100" mass="11763">MSVRAEHMQGIIRRVDANEYLIRLFVVDHIIELLDEHIGPEEATEVMNFYLGLISDDGKHQFSEFKPLLNEILSDQELPKMVEHRFKMYLDYLFPGPMPT</sequence>
<reference evidence="1" key="1">
    <citation type="submission" date="2020-03" db="EMBL/GenBank/DDBJ databases">
        <title>The deep terrestrial virosphere.</title>
        <authorList>
            <person name="Holmfeldt K."/>
            <person name="Nilsson E."/>
            <person name="Simone D."/>
            <person name="Lopez-Fernandez M."/>
            <person name="Wu X."/>
            <person name="de Brujin I."/>
            <person name="Lundin D."/>
            <person name="Andersson A."/>
            <person name="Bertilsson S."/>
            <person name="Dopson M."/>
        </authorList>
    </citation>
    <scope>NUCLEOTIDE SEQUENCE</scope>
    <source>
        <strain evidence="1">MM171B00952</strain>
    </source>
</reference>
<name>A0A6M3MCT4_9ZZZZ</name>
<proteinExistence type="predicted"/>